<feature type="transmembrane region" description="Helical" evidence="2">
    <location>
        <begin position="310"/>
        <end position="330"/>
    </location>
</feature>
<feature type="region of interest" description="Disordered" evidence="1">
    <location>
        <begin position="285"/>
        <end position="304"/>
    </location>
</feature>
<dbReference type="KEGG" id="acan:ACA1_399470"/>
<organism evidence="3 4">
    <name type="scientific">Acanthamoeba castellanii (strain ATCC 30010 / Neff)</name>
    <dbReference type="NCBI Taxonomy" id="1257118"/>
    <lineage>
        <taxon>Eukaryota</taxon>
        <taxon>Amoebozoa</taxon>
        <taxon>Discosea</taxon>
        <taxon>Longamoebia</taxon>
        <taxon>Centramoebida</taxon>
        <taxon>Acanthamoebidae</taxon>
        <taxon>Acanthamoeba</taxon>
    </lineage>
</organism>
<reference evidence="3 4" key="1">
    <citation type="journal article" date="2013" name="Genome Biol.">
        <title>Genome of Acanthamoeba castellanii highlights extensive lateral gene transfer and early evolution of tyrosine kinase signaling.</title>
        <authorList>
            <person name="Clarke M."/>
            <person name="Lohan A.J."/>
            <person name="Liu B."/>
            <person name="Lagkouvardos I."/>
            <person name="Roy S."/>
            <person name="Zafar N."/>
            <person name="Bertelli C."/>
            <person name="Schilde C."/>
            <person name="Kianianmomeni A."/>
            <person name="Burglin T.R."/>
            <person name="Frech C."/>
            <person name="Turcotte B."/>
            <person name="Kopec K.O."/>
            <person name="Synnott J.M."/>
            <person name="Choo C."/>
            <person name="Paponov I."/>
            <person name="Finkler A."/>
            <person name="Soon Heng Tan C."/>
            <person name="Hutchins A.P."/>
            <person name="Weinmeier T."/>
            <person name="Rattei T."/>
            <person name="Chu J.S."/>
            <person name="Gimenez G."/>
            <person name="Irimia M."/>
            <person name="Rigden D.J."/>
            <person name="Fitzpatrick D.A."/>
            <person name="Lorenzo-Morales J."/>
            <person name="Bateman A."/>
            <person name="Chiu C.H."/>
            <person name="Tang P."/>
            <person name="Hegemann P."/>
            <person name="Fromm H."/>
            <person name="Raoult D."/>
            <person name="Greub G."/>
            <person name="Miranda-Saavedra D."/>
            <person name="Chen N."/>
            <person name="Nash P."/>
            <person name="Ginger M.L."/>
            <person name="Horn M."/>
            <person name="Schaap P."/>
            <person name="Caler L."/>
            <person name="Loftus B."/>
        </authorList>
    </citation>
    <scope>NUCLEOTIDE SEQUENCE [LARGE SCALE GENOMIC DNA]</scope>
    <source>
        <strain evidence="3 4">Neff</strain>
    </source>
</reference>
<feature type="region of interest" description="Disordered" evidence="1">
    <location>
        <begin position="75"/>
        <end position="145"/>
    </location>
</feature>
<feature type="compositionally biased region" description="Basic and acidic residues" evidence="1">
    <location>
        <begin position="86"/>
        <end position="105"/>
    </location>
</feature>
<feature type="region of interest" description="Disordered" evidence="1">
    <location>
        <begin position="222"/>
        <end position="254"/>
    </location>
</feature>
<accession>L8GGC9</accession>
<evidence type="ECO:0000313" key="4">
    <source>
        <dbReference type="Proteomes" id="UP000011083"/>
    </source>
</evidence>
<dbReference type="RefSeq" id="XP_004333932.1">
    <property type="nucleotide sequence ID" value="XM_004333884.1"/>
</dbReference>
<evidence type="ECO:0000256" key="1">
    <source>
        <dbReference type="SAM" id="MobiDB-lite"/>
    </source>
</evidence>
<evidence type="ECO:0008006" key="5">
    <source>
        <dbReference type="Google" id="ProtNLM"/>
    </source>
</evidence>
<feature type="compositionally biased region" description="Basic and acidic residues" evidence="1">
    <location>
        <begin position="287"/>
        <end position="296"/>
    </location>
</feature>
<evidence type="ECO:0000256" key="2">
    <source>
        <dbReference type="SAM" id="Phobius"/>
    </source>
</evidence>
<dbReference type="GeneID" id="14912421"/>
<sequence>MMPCNAMFKLISAHSTDPDLCQVELRTERPDSDNRPHRLPVSKMANEGDIAVFPSWSLRTFCAPFGVRRLVKVLPGSSSSTSAGGDLHDAPDALEKRPEARERSMSDPTTPGSTAQLQDRTLRAASSSKGKEKRDGRAGGGAGKSSSVIVLNKEAKRALVRKHKKAVLLLEYDSYVPPPELVRCMKKVITMMEKEGNKSVGRWYKKKRGRIIEACPWNRYYPSSSESESDLDTSEWGSSSDSFSTYSDSDMSSRSDDLARMRHRFEGSEDEAILADVSYWNGPMPLTKHERRERDRRDKRKRRIKKAKKVALTTAFVAGGALALGLRFHFRRKCSRGGVTPMLAMRQDEKQKQKQKKNNIHHKMRYALWLLFVVGLVVASIALVLAERKPRVGLSR</sequence>
<name>L8GGC9_ACACF</name>
<feature type="compositionally biased region" description="Low complexity" evidence="1">
    <location>
        <begin position="238"/>
        <end position="250"/>
    </location>
</feature>
<keyword evidence="2" id="KW-0472">Membrane</keyword>
<dbReference type="VEuPathDB" id="AmoebaDB:ACA1_399470"/>
<gene>
    <name evidence="3" type="ORF">ACA1_399470</name>
</gene>
<proteinExistence type="predicted"/>
<protein>
    <recommendedName>
        <fullName evidence="5">Transmembrane protein</fullName>
    </recommendedName>
</protein>
<keyword evidence="2" id="KW-0812">Transmembrane</keyword>
<dbReference type="EMBL" id="KB008145">
    <property type="protein sequence ID" value="ELR11919.1"/>
    <property type="molecule type" value="Genomic_DNA"/>
</dbReference>
<feature type="transmembrane region" description="Helical" evidence="2">
    <location>
        <begin position="366"/>
        <end position="386"/>
    </location>
</feature>
<dbReference type="AlphaFoldDB" id="L8GGC9"/>
<feature type="compositionally biased region" description="Polar residues" evidence="1">
    <location>
        <begin position="106"/>
        <end position="128"/>
    </location>
</feature>
<keyword evidence="2" id="KW-1133">Transmembrane helix</keyword>
<keyword evidence="4" id="KW-1185">Reference proteome</keyword>
<dbReference type="Proteomes" id="UP000011083">
    <property type="component" value="Unassembled WGS sequence"/>
</dbReference>
<evidence type="ECO:0000313" key="3">
    <source>
        <dbReference type="EMBL" id="ELR11919.1"/>
    </source>
</evidence>